<dbReference type="GO" id="GO:0055052">
    <property type="term" value="C:ATP-binding cassette (ABC) transporter complex, substrate-binding subunit-containing"/>
    <property type="evidence" value="ECO:0007669"/>
    <property type="project" value="TreeGrafter"/>
</dbReference>
<dbReference type="PANTHER" id="PTHR30061:SF50">
    <property type="entry name" value="MALTOSE_MALTODEXTRIN-BINDING PERIPLASMIC PROTEIN"/>
    <property type="match status" value="1"/>
</dbReference>
<dbReference type="PATRIC" id="fig|1184387.3.peg.291"/>
<dbReference type="Gene3D" id="3.40.190.10">
    <property type="entry name" value="Periplasmic binding protein-like II"/>
    <property type="match status" value="1"/>
</dbReference>
<dbReference type="AlphaFoldDB" id="A0A101HSC0"/>
<organism evidence="4 5">
    <name type="scientific">Mesotoga prima</name>
    <dbReference type="NCBI Taxonomy" id="1184387"/>
    <lineage>
        <taxon>Bacteria</taxon>
        <taxon>Thermotogati</taxon>
        <taxon>Thermotogota</taxon>
        <taxon>Thermotogae</taxon>
        <taxon>Kosmotogales</taxon>
        <taxon>Kosmotogaceae</taxon>
        <taxon>Mesotoga</taxon>
    </lineage>
</organism>
<keyword evidence="3" id="KW-0732">Signal</keyword>
<gene>
    <name evidence="4" type="ORF">XD94_0089</name>
</gene>
<dbReference type="EMBL" id="LGGP01000007">
    <property type="protein sequence ID" value="KUK82266.1"/>
    <property type="molecule type" value="Genomic_DNA"/>
</dbReference>
<protein>
    <submittedName>
        <fullName evidence="4">Maltose-binding periplasmic protein</fullName>
    </submittedName>
</protein>
<evidence type="ECO:0000256" key="1">
    <source>
        <dbReference type="ARBA" id="ARBA00008520"/>
    </source>
</evidence>
<name>A0A101HSC0_9BACT</name>
<evidence type="ECO:0000313" key="4">
    <source>
        <dbReference type="EMBL" id="KUK82266.1"/>
    </source>
</evidence>
<dbReference type="GO" id="GO:0042956">
    <property type="term" value="P:maltodextrin transmembrane transport"/>
    <property type="evidence" value="ECO:0007669"/>
    <property type="project" value="TreeGrafter"/>
</dbReference>
<dbReference type="InterPro" id="IPR006059">
    <property type="entry name" value="SBP"/>
</dbReference>
<evidence type="ECO:0000256" key="2">
    <source>
        <dbReference type="ARBA" id="ARBA00022448"/>
    </source>
</evidence>
<dbReference type="Pfam" id="PF13416">
    <property type="entry name" value="SBP_bac_8"/>
    <property type="match status" value="1"/>
</dbReference>
<accession>A0A101HSC0</accession>
<dbReference type="GO" id="GO:1901982">
    <property type="term" value="F:maltose binding"/>
    <property type="evidence" value="ECO:0007669"/>
    <property type="project" value="TreeGrafter"/>
</dbReference>
<dbReference type="SUPFAM" id="SSF53850">
    <property type="entry name" value="Periplasmic binding protein-like II"/>
    <property type="match status" value="1"/>
</dbReference>
<dbReference type="Proteomes" id="UP000054092">
    <property type="component" value="Unassembled WGS sequence"/>
</dbReference>
<dbReference type="PANTHER" id="PTHR30061">
    <property type="entry name" value="MALTOSE-BINDING PERIPLASMIC PROTEIN"/>
    <property type="match status" value="1"/>
</dbReference>
<comment type="similarity">
    <text evidence="1">Belongs to the bacterial solute-binding protein 1 family.</text>
</comment>
<evidence type="ECO:0000313" key="5">
    <source>
        <dbReference type="Proteomes" id="UP000054092"/>
    </source>
</evidence>
<sequence>MKKTATFLFVILLCSFTFGITFWVSWEGEDFYRAAASRFSEKTGIPVEIVYFPKIEEKLNVSLKTGDLPDAVMIKDTYVGDVAASKRNLPIPESALRDYPERYLSAFTWNGEVSAVPYYADSQVAFINLDAFEEAGLNLEDDFDFVQFEIIKEKLTGIVDYPIAFDFTSPYIMFPYVSALLSGEERAALKIGSPESKETVSIVKSYFDSGVISRLERAAMNGLFRQGKIGVMLQGSYMAEKFREKGPSFAMLPFPNLQGIEVRGVIDSKGFALFNSDTYEQCMSFIAFLGEQSEEFFIQCDKYPLFGSGWLPELGEIINKGEFMPNIPGYQTLLFEALEPALQAIFSGAMTVDRALTGAQSYIDSVR</sequence>
<dbReference type="GO" id="GO:0015768">
    <property type="term" value="P:maltose transport"/>
    <property type="evidence" value="ECO:0007669"/>
    <property type="project" value="TreeGrafter"/>
</dbReference>
<proteinExistence type="inferred from homology"/>
<evidence type="ECO:0000256" key="3">
    <source>
        <dbReference type="ARBA" id="ARBA00022729"/>
    </source>
</evidence>
<keyword evidence="2" id="KW-0813">Transport</keyword>
<comment type="caution">
    <text evidence="4">The sequence shown here is derived from an EMBL/GenBank/DDBJ whole genome shotgun (WGS) entry which is preliminary data.</text>
</comment>
<reference evidence="5" key="1">
    <citation type="journal article" date="2015" name="MBio">
        <title>Genome-Resolved Metagenomic Analysis Reveals Roles for Candidate Phyla and Other Microbial Community Members in Biogeochemical Transformations in Oil Reservoirs.</title>
        <authorList>
            <person name="Hu P."/>
            <person name="Tom L."/>
            <person name="Singh A."/>
            <person name="Thomas B.C."/>
            <person name="Baker B.J."/>
            <person name="Piceno Y.M."/>
            <person name="Andersen G.L."/>
            <person name="Banfield J.F."/>
        </authorList>
    </citation>
    <scope>NUCLEOTIDE SEQUENCE [LARGE SCALE GENOMIC DNA]</scope>
</reference>